<dbReference type="InterPro" id="IPR004358">
    <property type="entry name" value="Sig_transdc_His_kin-like_C"/>
</dbReference>
<comment type="caution">
    <text evidence="12">The sequence shown here is derived from an EMBL/GenBank/DDBJ whole genome shotgun (WGS) entry which is preliminary data.</text>
</comment>
<keyword evidence="5" id="KW-0418">Kinase</keyword>
<dbReference type="CDD" id="cd00082">
    <property type="entry name" value="HisKA"/>
    <property type="match status" value="1"/>
</dbReference>
<dbReference type="Gene3D" id="3.40.50.2300">
    <property type="match status" value="1"/>
</dbReference>
<feature type="compositionally biased region" description="Polar residues" evidence="7">
    <location>
        <begin position="1213"/>
        <end position="1223"/>
    </location>
</feature>
<dbReference type="SMART" id="SM00091">
    <property type="entry name" value="PAS"/>
    <property type="match status" value="2"/>
</dbReference>
<evidence type="ECO:0000256" key="5">
    <source>
        <dbReference type="ARBA" id="ARBA00022777"/>
    </source>
</evidence>
<dbReference type="EMBL" id="JAAQHG020000045">
    <property type="protein sequence ID" value="KAL1582726.1"/>
    <property type="molecule type" value="Genomic_DNA"/>
</dbReference>
<dbReference type="Gene3D" id="3.30.450.20">
    <property type="entry name" value="PAS domain"/>
    <property type="match status" value="2"/>
</dbReference>
<feature type="region of interest" description="Disordered" evidence="7">
    <location>
        <begin position="947"/>
        <end position="975"/>
    </location>
</feature>
<dbReference type="InterPro" id="IPR036097">
    <property type="entry name" value="HisK_dim/P_sf"/>
</dbReference>
<feature type="region of interest" description="Disordered" evidence="7">
    <location>
        <begin position="1640"/>
        <end position="1659"/>
    </location>
</feature>
<feature type="region of interest" description="Disordered" evidence="7">
    <location>
        <begin position="1169"/>
        <end position="1226"/>
    </location>
</feature>
<evidence type="ECO:0000256" key="4">
    <source>
        <dbReference type="ARBA" id="ARBA00022679"/>
    </source>
</evidence>
<feature type="region of interest" description="Disordered" evidence="7">
    <location>
        <begin position="1"/>
        <end position="206"/>
    </location>
</feature>
<dbReference type="InterPro" id="IPR036890">
    <property type="entry name" value="HATPase_C_sf"/>
</dbReference>
<dbReference type="Gene3D" id="1.10.287.130">
    <property type="match status" value="1"/>
</dbReference>
<feature type="compositionally biased region" description="Basic and acidic residues" evidence="7">
    <location>
        <begin position="10"/>
        <end position="23"/>
    </location>
</feature>
<keyword evidence="4" id="KW-0808">Transferase</keyword>
<dbReference type="InterPro" id="IPR013655">
    <property type="entry name" value="PAS_fold_3"/>
</dbReference>
<feature type="region of interest" description="Disordered" evidence="7">
    <location>
        <begin position="520"/>
        <end position="547"/>
    </location>
</feature>
<evidence type="ECO:0000313" key="12">
    <source>
        <dbReference type="EMBL" id="KAL1582726.1"/>
    </source>
</evidence>
<dbReference type="PROSITE" id="PS50112">
    <property type="entry name" value="PAS"/>
    <property type="match status" value="2"/>
</dbReference>
<dbReference type="SUPFAM" id="SSF55874">
    <property type="entry name" value="ATPase domain of HSP90 chaperone/DNA topoisomerase II/histidine kinase"/>
    <property type="match status" value="1"/>
</dbReference>
<dbReference type="CDD" id="cd00130">
    <property type="entry name" value="PAS"/>
    <property type="match status" value="1"/>
</dbReference>
<dbReference type="GO" id="GO:0005886">
    <property type="term" value="C:plasma membrane"/>
    <property type="evidence" value="ECO:0007669"/>
    <property type="project" value="TreeGrafter"/>
</dbReference>
<feature type="domain" description="PAC" evidence="11">
    <location>
        <begin position="1248"/>
        <end position="1303"/>
    </location>
</feature>
<sequence length="2025" mass="221185">MKPTVPPGEQPERKDASSAREPADTAPARLPPRPSAVEQNTAPSSIAAARPQLLRSPLATVSNVAQEDEKDDDAAGGNNTRTAAAAGETAAPTMSYDPEDPGLTRAESTTTGVDTAKGKSPVPSPDEETLAKLKDAVNAKLLLQQRMRTSHDNKRPSTLREKSDQQPRPLSTASSTHSVMTTTSTESTESAKTVRGSMPATPAVNNMPIRTPSYPFPYVPGTPRAWSSSFHQPFTTLSPTTTSHFRSDTETPGASSTGLTSGGSTPSATPTMFAPPGFQPQIAEDPRFPTPNVYDLVLQLSAEPGLEAWWAAVTNIMHDHFKAERVTLAMPADPTDIENVPWGQKATFSMNGPEEFSSSASSNESAMQGDRPQFTFREPSTEAVSDVRPQKLHPERLRPRLEARHSYAGQARDGRDVGAEVKASGRPSILQRSFTHAPGSPAATVPERLPKKRMPSASSIRNGSLGDLEFSTDADSGDTGPYAAVFPVLRALDHESHPLIESGGVNRVLERGRVVTVTRDYIPDPSAHESSSTAATPSEPPPESITQASRLGRTFGNYRHMLAVENTAEASREYEEYEQQPASPWTQSPAPSPAIQQDEEQNPFFASEEQQVEDSFNPVSSPSDYTAYGQVEAIGVDRASTVLHVPLVHPTLSQPMQSLRFSQSKTKTSPEKQSPLDANRKAPIAVLSVLGTPVPYPRNLIQSLKLLGPHLATSLSIAQAFSAGTVSGMSIRHRRSASGRNMVNAPMTIEPTTLDDIVNADFEDPPGSLGGSMTSPSDYSGRSRHSPGSSIAGTPGWDPAAHGWTASRSVAGTPAVSGTDMVDNYFDAKKRGHHRPGSSVGISAQTTPVRAASRKGPSQEVKSQTDSDPSRTDHKLRTSSSLREESSPRRPLDGQKTSGKQNESFTPSHRPAFRHTISQGPAGSDKHHSFLHSYGADFQSSFSAITAVTPGGEPKPPVSPGHARKSSYSDEMPPPSERLLRTIIDSLPVQIFTAEPETGKLTWVNSKFLIYRGQDSRQVLSEPWQAIHPEDRQEYMETWTRSLRTGQQLQQKVRLQRFDRNYRWFYVRAAPLKDKRQNIVHWIGTNMDFHEQHMAELNLARQQETAASEAKYRALANSSPQIVFAVGRSKGVTFCNSQWIGYSGQTEAQALGVGFMDHVHPEDLAKCRLPTFEDGSNQPTNVPTSMPPEPRRSKSMSLESSSGSSDTERGSMLENSPPSNQMPQRKLSELASTGILKVTRDADGRPSYSTEVRLRSKDGEYRWHLVRILLAEPLLQAGNEEETWYGTCTDINDHKTLERDLKETMDEKSRFLSNMSHEIRTPLNGITGMVNFLIDSNLSPEQMEHVSIIRASTEGLRGLINDILDLSKAEAGMIQLNMDWMYVRALIEEVNDLTSTMAIDKGLELNYVVDEDVPTQFKGDRFRLRQILLNVVGNAIKFTQEGEVFVHCSVKEDVDHELSKTEMFIKFQITDTGRGFTDREAEALFKRFSQIDGSSTRQHGGTGLGLVISRQLAHLHGGDMSATGVPNKGSTFTFYIKTALPSRDDQPPLPPPTPGVPSIPIFPMVASVASTPGATPELGPTKESKLAKVPSISGVADPQARQSPKPIQGQSASTVPFVAPDYGKGSPTVSSAGSELSAAAKSASSRSERSSVSSFVPDSTVPATTAMKLNMPSSGSPAAETPLSPESVDSNKTRMAAGVSLQPVVSPPTTTTPPPMFSILVVAPLRYSRQATVQHIEKTLPSNIPHQITAKESLAEAQKMVGGTSPVVFSHVVLVLQDVQEIITLISQVLSTPAHSASTVVIITDLAQKRKIIEEAREYDYKSLEAERRLLFVFKPLKPSRFAVIFDPQRGREMSTDRNQDSAQQVAANQKQVFEELSKRLSKKDKRVLLVEDNRVNQMVILKFFSKVGIQVETVMDGVQCTDKVFAKPQGYYSIILCDLHMPNKDGYQTCKEIRRWEKRTAQQHQPIIALSANVLGDVYQKCVDAGFNSYITKPVDFKELSTVLMTFMDPSDPSKPHAFMRRKR</sequence>
<feature type="region of interest" description="Disordered" evidence="7">
    <location>
        <begin position="425"/>
        <end position="465"/>
    </location>
</feature>
<feature type="region of interest" description="Disordered" evidence="7">
    <location>
        <begin position="1666"/>
        <end position="1690"/>
    </location>
</feature>
<dbReference type="PRINTS" id="PR00344">
    <property type="entry name" value="BCTRLSENSOR"/>
</dbReference>
<dbReference type="Gene3D" id="3.30.565.10">
    <property type="entry name" value="Histidine kinase-like ATPase, C-terminal domain"/>
    <property type="match status" value="1"/>
</dbReference>
<evidence type="ECO:0000259" key="9">
    <source>
        <dbReference type="PROSITE" id="PS50110"/>
    </source>
</evidence>
<feature type="modified residue" description="4-aspartylphosphate" evidence="6">
    <location>
        <position position="1939"/>
    </location>
</feature>
<feature type="domain" description="PAS" evidence="10">
    <location>
        <begin position="976"/>
        <end position="1046"/>
    </location>
</feature>
<organism evidence="12 13">
    <name type="scientific">Cladosporium halotolerans</name>
    <dbReference type="NCBI Taxonomy" id="1052096"/>
    <lineage>
        <taxon>Eukaryota</taxon>
        <taxon>Fungi</taxon>
        <taxon>Dikarya</taxon>
        <taxon>Ascomycota</taxon>
        <taxon>Pezizomycotina</taxon>
        <taxon>Dothideomycetes</taxon>
        <taxon>Dothideomycetidae</taxon>
        <taxon>Cladosporiales</taxon>
        <taxon>Cladosporiaceae</taxon>
        <taxon>Cladosporium</taxon>
    </lineage>
</organism>
<dbReference type="InterPro" id="IPR000700">
    <property type="entry name" value="PAS-assoc_C"/>
</dbReference>
<dbReference type="CDD" id="cd17546">
    <property type="entry name" value="REC_hyHK_CKI1_RcsC-like"/>
    <property type="match status" value="1"/>
</dbReference>
<dbReference type="InterPro" id="IPR003594">
    <property type="entry name" value="HATPase_dom"/>
</dbReference>
<feature type="compositionally biased region" description="Low complexity" evidence="7">
    <location>
        <begin position="354"/>
        <end position="366"/>
    </location>
</feature>
<evidence type="ECO:0000313" key="13">
    <source>
        <dbReference type="Proteomes" id="UP000803884"/>
    </source>
</evidence>
<dbReference type="RefSeq" id="XP_069225833.1">
    <property type="nucleotide sequence ID" value="XM_069377208.1"/>
</dbReference>
<feature type="compositionally biased region" description="Low complexity" evidence="7">
    <location>
        <begin position="528"/>
        <end position="537"/>
    </location>
</feature>
<feature type="compositionally biased region" description="Basic and acidic residues" evidence="7">
    <location>
        <begin position="149"/>
        <end position="165"/>
    </location>
</feature>
<feature type="region of interest" description="Disordered" evidence="7">
    <location>
        <begin position="569"/>
        <end position="596"/>
    </location>
</feature>
<evidence type="ECO:0000256" key="2">
    <source>
        <dbReference type="ARBA" id="ARBA00012438"/>
    </source>
</evidence>
<dbReference type="GeneID" id="96010046"/>
<dbReference type="PROSITE" id="PS50110">
    <property type="entry name" value="RESPONSE_REGULATORY"/>
    <property type="match status" value="1"/>
</dbReference>
<evidence type="ECO:0000259" key="8">
    <source>
        <dbReference type="PROSITE" id="PS50109"/>
    </source>
</evidence>
<evidence type="ECO:0000256" key="3">
    <source>
        <dbReference type="ARBA" id="ARBA00022553"/>
    </source>
</evidence>
<dbReference type="GO" id="GO:0000155">
    <property type="term" value="F:phosphorelay sensor kinase activity"/>
    <property type="evidence" value="ECO:0007669"/>
    <property type="project" value="InterPro"/>
</dbReference>
<feature type="domain" description="Response regulatory" evidence="9">
    <location>
        <begin position="1887"/>
        <end position="2009"/>
    </location>
</feature>
<dbReference type="InterPro" id="IPR001610">
    <property type="entry name" value="PAC"/>
</dbReference>
<feature type="compositionally biased region" description="Polar residues" evidence="7">
    <location>
        <begin position="895"/>
        <end position="907"/>
    </location>
</feature>
<feature type="compositionally biased region" description="Polar residues" evidence="7">
    <location>
        <begin position="1174"/>
        <end position="1184"/>
    </location>
</feature>
<name>A0AB34KFL4_9PEZI</name>
<evidence type="ECO:0000256" key="1">
    <source>
        <dbReference type="ARBA" id="ARBA00000085"/>
    </source>
</evidence>
<dbReference type="FunFam" id="3.30.565.10:FF:000010">
    <property type="entry name" value="Sensor histidine kinase RcsC"/>
    <property type="match status" value="1"/>
</dbReference>
<dbReference type="NCBIfam" id="TIGR00229">
    <property type="entry name" value="sensory_box"/>
    <property type="match status" value="1"/>
</dbReference>
<dbReference type="CDD" id="cd16922">
    <property type="entry name" value="HATPase_EvgS-ArcB-TorS-like"/>
    <property type="match status" value="1"/>
</dbReference>
<dbReference type="PANTHER" id="PTHR43047:SF74">
    <property type="entry name" value="HISTIDINE KINASE-RELATED"/>
    <property type="match status" value="1"/>
</dbReference>
<feature type="compositionally biased region" description="Low complexity" evidence="7">
    <location>
        <begin position="171"/>
        <end position="194"/>
    </location>
</feature>
<gene>
    <name evidence="12" type="ORF">WHR41_08604</name>
</gene>
<comment type="catalytic activity">
    <reaction evidence="1">
        <text>ATP + protein L-histidine = ADP + protein N-phospho-L-histidine.</text>
        <dbReference type="EC" id="2.7.13.3"/>
    </reaction>
</comment>
<feature type="domain" description="Histidine kinase" evidence="8">
    <location>
        <begin position="1314"/>
        <end position="1540"/>
    </location>
</feature>
<dbReference type="InterPro" id="IPR003661">
    <property type="entry name" value="HisK_dim/P_dom"/>
</dbReference>
<feature type="compositionally biased region" description="Low complexity" evidence="7">
    <location>
        <begin position="75"/>
        <end position="91"/>
    </location>
</feature>
<feature type="compositionally biased region" description="Basic and acidic residues" evidence="7">
    <location>
        <begin position="863"/>
        <end position="893"/>
    </location>
</feature>
<keyword evidence="13" id="KW-1185">Reference proteome</keyword>
<keyword evidence="3 6" id="KW-0597">Phosphoprotein</keyword>
<dbReference type="SMART" id="SM00388">
    <property type="entry name" value="HisKA"/>
    <property type="match status" value="1"/>
</dbReference>
<dbReference type="SMART" id="SM00086">
    <property type="entry name" value="PAC"/>
    <property type="match status" value="2"/>
</dbReference>
<dbReference type="InterPro" id="IPR000014">
    <property type="entry name" value="PAS"/>
</dbReference>
<proteinExistence type="predicted"/>
<feature type="compositionally biased region" description="Low complexity" evidence="7">
    <location>
        <begin position="251"/>
        <end position="271"/>
    </location>
</feature>
<dbReference type="Pfam" id="PF00512">
    <property type="entry name" value="HisKA"/>
    <property type="match status" value="1"/>
</dbReference>
<dbReference type="GO" id="GO:0009927">
    <property type="term" value="F:histidine phosphotransfer kinase activity"/>
    <property type="evidence" value="ECO:0007669"/>
    <property type="project" value="TreeGrafter"/>
</dbReference>
<feature type="compositionally biased region" description="Low complexity" evidence="7">
    <location>
        <begin position="1195"/>
        <end position="1205"/>
    </location>
</feature>
<dbReference type="Pfam" id="PF00072">
    <property type="entry name" value="Response_reg"/>
    <property type="match status" value="1"/>
</dbReference>
<protein>
    <recommendedName>
        <fullName evidence="2">histidine kinase</fullName>
        <ecNumber evidence="2">2.7.13.3</ecNumber>
    </recommendedName>
</protein>
<dbReference type="InterPro" id="IPR001789">
    <property type="entry name" value="Sig_transdc_resp-reg_receiver"/>
</dbReference>
<feature type="compositionally biased region" description="Polar residues" evidence="7">
    <location>
        <begin position="771"/>
        <end position="792"/>
    </location>
</feature>
<dbReference type="Proteomes" id="UP000803884">
    <property type="component" value="Unassembled WGS sequence"/>
</dbReference>
<dbReference type="SUPFAM" id="SSF55785">
    <property type="entry name" value="PYP-like sensor domain (PAS domain)"/>
    <property type="match status" value="2"/>
</dbReference>
<feature type="region of interest" description="Disordered" evidence="7">
    <location>
        <begin position="352"/>
        <end position="389"/>
    </location>
</feature>
<feature type="domain" description="PAC" evidence="11">
    <location>
        <begin position="1049"/>
        <end position="1101"/>
    </location>
</feature>
<dbReference type="PROSITE" id="PS50109">
    <property type="entry name" value="HIS_KIN"/>
    <property type="match status" value="1"/>
</dbReference>
<feature type="region of interest" description="Disordered" evidence="7">
    <location>
        <begin position="756"/>
        <end position="800"/>
    </location>
</feature>
<dbReference type="PANTHER" id="PTHR43047">
    <property type="entry name" value="TWO-COMPONENT HISTIDINE PROTEIN KINASE"/>
    <property type="match status" value="1"/>
</dbReference>
<dbReference type="SMART" id="SM00387">
    <property type="entry name" value="HATPase_c"/>
    <property type="match status" value="1"/>
</dbReference>
<feature type="domain" description="PAS" evidence="10">
    <location>
        <begin position="1108"/>
        <end position="1163"/>
    </location>
</feature>
<feature type="region of interest" description="Disordered" evidence="7">
    <location>
        <begin position="1570"/>
        <end position="1620"/>
    </location>
</feature>
<reference evidence="12 13" key="1">
    <citation type="journal article" date="2020" name="Microbiol. Resour. Announc.">
        <title>Draft Genome Sequence of a Cladosporium Species Isolated from the Mesophotic Ascidian Didemnum maculosum.</title>
        <authorList>
            <person name="Gioti A."/>
            <person name="Siaperas R."/>
            <person name="Nikolaivits E."/>
            <person name="Le Goff G."/>
            <person name="Ouazzani J."/>
            <person name="Kotoulas G."/>
            <person name="Topakas E."/>
        </authorList>
    </citation>
    <scope>NUCLEOTIDE SEQUENCE [LARGE SCALE GENOMIC DNA]</scope>
    <source>
        <strain evidence="12 13">TM138-S3</strain>
    </source>
</reference>
<feature type="region of interest" description="Disordered" evidence="7">
    <location>
        <begin position="239"/>
        <end position="272"/>
    </location>
</feature>
<feature type="region of interest" description="Disordered" evidence="7">
    <location>
        <begin position="828"/>
        <end position="930"/>
    </location>
</feature>
<dbReference type="InterPro" id="IPR005467">
    <property type="entry name" value="His_kinase_dom"/>
</dbReference>
<dbReference type="SUPFAM" id="SSF52172">
    <property type="entry name" value="CheY-like"/>
    <property type="match status" value="1"/>
</dbReference>
<dbReference type="InterPro" id="IPR035965">
    <property type="entry name" value="PAS-like_dom_sf"/>
</dbReference>
<dbReference type="SUPFAM" id="SSF47384">
    <property type="entry name" value="Homodimeric domain of signal transducing histidine kinase"/>
    <property type="match status" value="1"/>
</dbReference>
<dbReference type="Pfam" id="PF08447">
    <property type="entry name" value="PAS_3"/>
    <property type="match status" value="1"/>
</dbReference>
<feature type="compositionally biased region" description="Polar residues" evidence="7">
    <location>
        <begin position="654"/>
        <end position="667"/>
    </location>
</feature>
<evidence type="ECO:0000259" key="10">
    <source>
        <dbReference type="PROSITE" id="PS50112"/>
    </source>
</evidence>
<accession>A0AB34KFL4</accession>
<feature type="region of interest" description="Disordered" evidence="7">
    <location>
        <begin position="654"/>
        <end position="676"/>
    </location>
</feature>
<evidence type="ECO:0000256" key="6">
    <source>
        <dbReference type="PROSITE-ProRule" id="PRU00169"/>
    </source>
</evidence>
<dbReference type="EC" id="2.7.13.3" evidence="2"/>
<feature type="compositionally biased region" description="Low complexity" evidence="7">
    <location>
        <begin position="1640"/>
        <end position="1654"/>
    </location>
</feature>
<evidence type="ECO:0000259" key="11">
    <source>
        <dbReference type="PROSITE" id="PS50113"/>
    </source>
</evidence>
<dbReference type="SMART" id="SM00448">
    <property type="entry name" value="REC"/>
    <property type="match status" value="1"/>
</dbReference>
<evidence type="ECO:0000256" key="7">
    <source>
        <dbReference type="SAM" id="MobiDB-lite"/>
    </source>
</evidence>
<dbReference type="Pfam" id="PF02518">
    <property type="entry name" value="HATPase_c"/>
    <property type="match status" value="1"/>
</dbReference>
<dbReference type="InterPro" id="IPR011006">
    <property type="entry name" value="CheY-like_superfamily"/>
</dbReference>
<feature type="compositionally biased region" description="Polar residues" evidence="7">
    <location>
        <begin position="580"/>
        <end position="589"/>
    </location>
</feature>
<dbReference type="PROSITE" id="PS50113">
    <property type="entry name" value="PAC"/>
    <property type="match status" value="2"/>
</dbReference>